<protein>
    <submittedName>
        <fullName evidence="1">Uncharacterized protein</fullName>
    </submittedName>
</protein>
<dbReference type="AlphaFoldDB" id="A0A382MZJ1"/>
<reference evidence="1" key="1">
    <citation type="submission" date="2018-05" db="EMBL/GenBank/DDBJ databases">
        <authorList>
            <person name="Lanie J.A."/>
            <person name="Ng W.-L."/>
            <person name="Kazmierczak K.M."/>
            <person name="Andrzejewski T.M."/>
            <person name="Davidsen T.M."/>
            <person name="Wayne K.J."/>
            <person name="Tettelin H."/>
            <person name="Glass J.I."/>
            <person name="Rusch D."/>
            <person name="Podicherti R."/>
            <person name="Tsui H.-C.T."/>
            <person name="Winkler M.E."/>
        </authorList>
    </citation>
    <scope>NUCLEOTIDE SEQUENCE</scope>
</reference>
<organism evidence="1">
    <name type="scientific">marine metagenome</name>
    <dbReference type="NCBI Taxonomy" id="408172"/>
    <lineage>
        <taxon>unclassified sequences</taxon>
        <taxon>metagenomes</taxon>
        <taxon>ecological metagenomes</taxon>
    </lineage>
</organism>
<accession>A0A382MZJ1</accession>
<feature type="non-terminal residue" evidence="1">
    <location>
        <position position="365"/>
    </location>
</feature>
<sequence length="365" mass="40850">MSERKKIAAIITVYRKRSHADVLVGKYLQGEFPTDDGMIPARSEIASIYLDQVPDIDTGIETAKMFDVPVYESINKAMCLGGNELAVDGVLSIGEHGDYPFNEKDQQLYPRRHFMEQICGVMASSGRAVPVFNDKHLSWRWEDAKWMVDRAAELGAPYMAGSSLPLWWRQPWVEHELDTPLKEAVAVGFSGLDIYAFHTLEVLQCMVERRPGGETGVAAVTCLEGEDVWKLAGDDAWWRDLVEAACEPIETKPEGAMEELCTEPTLFLLEYKDGFRGAILMLNGYIKELAYAARYPDDSVEGTWFRASGQEEGVIGAYAHFSYLGLNAEEMFVTGKPTYPVERTLLTSGVLEAGLTSRYEGYKRL</sequence>
<gene>
    <name evidence="1" type="ORF">METZ01_LOCUS307238</name>
</gene>
<proteinExistence type="predicted"/>
<name>A0A382MZJ1_9ZZZZ</name>
<evidence type="ECO:0000313" key="1">
    <source>
        <dbReference type="EMBL" id="SVC54384.1"/>
    </source>
</evidence>
<dbReference type="EMBL" id="UINC01097022">
    <property type="protein sequence ID" value="SVC54384.1"/>
    <property type="molecule type" value="Genomic_DNA"/>
</dbReference>